<reference evidence="1 2" key="1">
    <citation type="submission" date="2014-06" db="EMBL/GenBank/DDBJ databases">
        <authorList>
            <consortium name="DOE Joint Genome Institute"/>
            <person name="Kuo A."/>
            <person name="Kohler A."/>
            <person name="Nagy L.G."/>
            <person name="Floudas D."/>
            <person name="Copeland A."/>
            <person name="Barry K.W."/>
            <person name="Cichocki N."/>
            <person name="Veneault-Fourrey C."/>
            <person name="LaButti K."/>
            <person name="Lindquist E.A."/>
            <person name="Lipzen A."/>
            <person name="Lundell T."/>
            <person name="Morin E."/>
            <person name="Murat C."/>
            <person name="Sun H."/>
            <person name="Tunlid A."/>
            <person name="Henrissat B."/>
            <person name="Grigoriev I.V."/>
            <person name="Hibbett D.S."/>
            <person name="Martin F."/>
            <person name="Nordberg H.P."/>
            <person name="Cantor M.N."/>
            <person name="Hua S.X."/>
        </authorList>
    </citation>
    <scope>NUCLEOTIDE SEQUENCE [LARGE SCALE GENOMIC DNA]</scope>
    <source>
        <strain evidence="1 2">ATCC 200175</strain>
    </source>
</reference>
<name>A0A0C9TSX9_PAXIN</name>
<dbReference type="Proteomes" id="UP000053647">
    <property type="component" value="Unassembled WGS sequence"/>
</dbReference>
<evidence type="ECO:0000313" key="1">
    <source>
        <dbReference type="EMBL" id="KIJ10326.1"/>
    </source>
</evidence>
<dbReference type="InterPro" id="IPR041078">
    <property type="entry name" value="Plavaka"/>
</dbReference>
<evidence type="ECO:0000313" key="2">
    <source>
        <dbReference type="Proteomes" id="UP000053647"/>
    </source>
</evidence>
<dbReference type="Pfam" id="PF18759">
    <property type="entry name" value="Plavaka"/>
    <property type="match status" value="1"/>
</dbReference>
<accession>A0A0C9TSX9</accession>
<keyword evidence="2" id="KW-1185">Reference proteome</keyword>
<protein>
    <submittedName>
        <fullName evidence="1">Uncharacterized protein</fullName>
    </submittedName>
</protein>
<proteinExistence type="predicted"/>
<gene>
    <name evidence="1" type="ORF">PAXINDRAFT_16668</name>
</gene>
<dbReference type="HOGENOM" id="CLU_006344_14_0_1"/>
<organism evidence="1 2">
    <name type="scientific">Paxillus involutus ATCC 200175</name>
    <dbReference type="NCBI Taxonomy" id="664439"/>
    <lineage>
        <taxon>Eukaryota</taxon>
        <taxon>Fungi</taxon>
        <taxon>Dikarya</taxon>
        <taxon>Basidiomycota</taxon>
        <taxon>Agaricomycotina</taxon>
        <taxon>Agaricomycetes</taxon>
        <taxon>Agaricomycetidae</taxon>
        <taxon>Boletales</taxon>
        <taxon>Paxilineae</taxon>
        <taxon>Paxillaceae</taxon>
        <taxon>Paxillus</taxon>
    </lineage>
</organism>
<dbReference type="OrthoDB" id="3199698at2759"/>
<dbReference type="EMBL" id="KN819409">
    <property type="protein sequence ID" value="KIJ10326.1"/>
    <property type="molecule type" value="Genomic_DNA"/>
</dbReference>
<reference evidence="2" key="2">
    <citation type="submission" date="2015-01" db="EMBL/GenBank/DDBJ databases">
        <title>Evolutionary Origins and Diversification of the Mycorrhizal Mutualists.</title>
        <authorList>
            <consortium name="DOE Joint Genome Institute"/>
            <consortium name="Mycorrhizal Genomics Consortium"/>
            <person name="Kohler A."/>
            <person name="Kuo A."/>
            <person name="Nagy L.G."/>
            <person name="Floudas D."/>
            <person name="Copeland A."/>
            <person name="Barry K.W."/>
            <person name="Cichocki N."/>
            <person name="Veneault-Fourrey C."/>
            <person name="LaButti K."/>
            <person name="Lindquist E.A."/>
            <person name="Lipzen A."/>
            <person name="Lundell T."/>
            <person name="Morin E."/>
            <person name="Murat C."/>
            <person name="Riley R."/>
            <person name="Ohm R."/>
            <person name="Sun H."/>
            <person name="Tunlid A."/>
            <person name="Henrissat B."/>
            <person name="Grigoriev I.V."/>
            <person name="Hibbett D.S."/>
            <person name="Martin F."/>
        </authorList>
    </citation>
    <scope>NUCLEOTIDE SEQUENCE [LARGE SCALE GENOMIC DNA]</scope>
    <source>
        <strain evidence="2">ATCC 200175</strain>
    </source>
</reference>
<dbReference type="AlphaFoldDB" id="A0A0C9TSX9"/>
<sequence>MRNSLAVFVIRLHFEAAEFIYKDAELSAGNINKLCDFWGQSLVDHERVPPFVDHKDLYNTINATPLGDVAWESFGLKYSGEHPPGTVPPWMTQTYEFWFHNARSVVENILSNPDFDGEVDYVPYRDFLEKDETRRYENFMSGDWAWDQADEITKDEDTYGATFVPIILGSDKTTVSVATGQNEYWPVYLLIGNIHNNVRKAHHNALTLLAFPAIPKVAKKYSDDPAFRVFKKQLFHAAMSQILASLKSGMTTPQVIQCPDHHFRRVIFGIGPYLADYPEQVLLLYRGSCIAFPTNLDGGGAPRTSKLTKVLVEELPLGTLWDEWGVDGNITPFTDDFPCADIHQLLAPDILHQLVKGTFKDHLVEWVWKYLEQEYGKASAKDRLADIDRRIAAVPSFPGLRRFPDGRGFTQWTGDNLKALMKVYLPAIEGHVPDDVVRTF</sequence>